<gene>
    <name evidence="1" type="ORF">ACFO0R_21315</name>
</gene>
<keyword evidence="1" id="KW-0547">Nucleotide-binding</keyword>
<reference evidence="2" key="1">
    <citation type="journal article" date="2019" name="Int. J. Syst. Evol. Microbiol.">
        <title>The Global Catalogue of Microorganisms (GCM) 10K type strain sequencing project: providing services to taxonomists for standard genome sequencing and annotation.</title>
        <authorList>
            <consortium name="The Broad Institute Genomics Platform"/>
            <consortium name="The Broad Institute Genome Sequencing Center for Infectious Disease"/>
            <person name="Wu L."/>
            <person name="Ma J."/>
        </authorList>
    </citation>
    <scope>NUCLEOTIDE SEQUENCE [LARGE SCALE GENOMIC DNA]</scope>
    <source>
        <strain evidence="2">CGMCC 4.7608</strain>
    </source>
</reference>
<dbReference type="GO" id="GO:0005524">
    <property type="term" value="F:ATP binding"/>
    <property type="evidence" value="ECO:0007669"/>
    <property type="project" value="UniProtKB-KW"/>
</dbReference>
<proteinExistence type="predicted"/>
<keyword evidence="1" id="KW-0067">ATP-binding</keyword>
<organism evidence="1 2">
    <name type="scientific">Chromobacterium aquaticum</name>
    <dbReference type="NCBI Taxonomy" id="467180"/>
    <lineage>
        <taxon>Bacteria</taxon>
        <taxon>Pseudomonadati</taxon>
        <taxon>Pseudomonadota</taxon>
        <taxon>Betaproteobacteria</taxon>
        <taxon>Neisseriales</taxon>
        <taxon>Chromobacteriaceae</taxon>
        <taxon>Chromobacterium</taxon>
    </lineage>
</organism>
<evidence type="ECO:0000313" key="2">
    <source>
        <dbReference type="Proteomes" id="UP001595999"/>
    </source>
</evidence>
<dbReference type="EMBL" id="JBHSEK010000021">
    <property type="protein sequence ID" value="MFC4492158.1"/>
    <property type="molecule type" value="Genomic_DNA"/>
</dbReference>
<sequence length="684" mass="79149">MTSPDQIKPNQWHTDIIGLVKNTDLPAYKSLMPLFEAIANSIHSTSNCVKKEIKVTIIRETISGDLFEDKTLAPICGFEIQDNGPGFTEENYVSFRTVNSRHKEEFGGKGLGRFTWLKAFEHVEVDSIFEDEFKKNRRYFKFTLNANPISEESIFSIEPGADKKTTVKLLDCKKRFKSKLPVKISTLSQKILEHHIASFLQDNPPSVTLADPTYNEEISINSLLEDILIDKNSYTIEISESNSLIMQMIRLSSSDISHSISLCAHDREVVSVQISKFIPDLKFLPLKSEKGTPYSLYCLVYGDYLDNRVSSMRTSISFENEEIEEEGDLFEESERFIYSKITNTIKEVLKSDLDQISKTKKQDIDKFIKEKEPEYRVLLKHAEKELENIPAGMADEKLDIELYKIKQKLELEIREGGKKIIQDMSRVAMTDPKYQEKFQHYVETVQDLRQSELAKYVVHRRTMLDLLQTALQKKDGRYVLEEEVHRILYPTRTTSDEIEFGHQNLWIVDERLSYHYHLASDLELRKNININSESDDRPDILIFDRPSAFIEGDYPHQAVVIIELKRPERDDYDENSLQSKNPLAQIYNYVRKIKDGMATDSNSERIKVPSQTRFYCYLIADLTEKLVQIIENAGLKKAPDELGYYGVNDNLNAYIEVISFKKLLEDAKKRNKVLFHKLGLPPTL</sequence>
<dbReference type="Proteomes" id="UP001595999">
    <property type="component" value="Unassembled WGS sequence"/>
</dbReference>
<protein>
    <submittedName>
        <fullName evidence="1">ATP-binding protein</fullName>
    </submittedName>
</protein>
<dbReference type="RefSeq" id="WP_231464380.1">
    <property type="nucleotide sequence ID" value="NZ_JAJOHW010000134.1"/>
</dbReference>
<comment type="caution">
    <text evidence="1">The sequence shown here is derived from an EMBL/GenBank/DDBJ whole genome shotgun (WGS) entry which is preliminary data.</text>
</comment>
<name>A0ABV8ZWW2_9NEIS</name>
<dbReference type="InterPro" id="IPR036890">
    <property type="entry name" value="HATPase_C_sf"/>
</dbReference>
<dbReference type="SUPFAM" id="SSF55874">
    <property type="entry name" value="ATPase domain of HSP90 chaperone/DNA topoisomerase II/histidine kinase"/>
    <property type="match status" value="1"/>
</dbReference>
<accession>A0ABV8ZWW2</accession>
<evidence type="ECO:0000313" key="1">
    <source>
        <dbReference type="EMBL" id="MFC4492158.1"/>
    </source>
</evidence>
<keyword evidence="2" id="KW-1185">Reference proteome</keyword>